<dbReference type="PANTHER" id="PTHR18964:SF149">
    <property type="entry name" value="BIFUNCTIONAL UDP-N-ACETYLGLUCOSAMINE 2-EPIMERASE_N-ACETYLMANNOSAMINE KINASE"/>
    <property type="match status" value="1"/>
</dbReference>
<accession>A0A9X2I4L4</accession>
<dbReference type="Pfam" id="PF00480">
    <property type="entry name" value="ROK"/>
    <property type="match status" value="1"/>
</dbReference>
<evidence type="ECO:0000313" key="3">
    <source>
        <dbReference type="Proteomes" id="UP001155280"/>
    </source>
</evidence>
<comment type="caution">
    <text evidence="2">The sequence shown here is derived from an EMBL/GenBank/DDBJ whole genome shotgun (WGS) entry which is preliminary data.</text>
</comment>
<evidence type="ECO:0000313" key="2">
    <source>
        <dbReference type="EMBL" id="MCP9199277.1"/>
    </source>
</evidence>
<comment type="similarity">
    <text evidence="1">Belongs to the ROK (NagC/XylR) family.</text>
</comment>
<evidence type="ECO:0000256" key="1">
    <source>
        <dbReference type="ARBA" id="ARBA00006479"/>
    </source>
</evidence>
<dbReference type="SUPFAM" id="SSF53067">
    <property type="entry name" value="Actin-like ATPase domain"/>
    <property type="match status" value="1"/>
</dbReference>
<dbReference type="Proteomes" id="UP001155280">
    <property type="component" value="Unassembled WGS sequence"/>
</dbReference>
<dbReference type="InterPro" id="IPR043129">
    <property type="entry name" value="ATPase_NBD"/>
</dbReference>
<dbReference type="PANTHER" id="PTHR18964">
    <property type="entry name" value="ROK (REPRESSOR, ORF, KINASE) FAMILY"/>
    <property type="match status" value="1"/>
</dbReference>
<organism evidence="2 3">
    <name type="scientific">Christiangramia oceanisediminis</name>
    <dbReference type="NCBI Taxonomy" id="2920386"/>
    <lineage>
        <taxon>Bacteria</taxon>
        <taxon>Pseudomonadati</taxon>
        <taxon>Bacteroidota</taxon>
        <taxon>Flavobacteriia</taxon>
        <taxon>Flavobacteriales</taxon>
        <taxon>Flavobacteriaceae</taxon>
        <taxon>Christiangramia</taxon>
    </lineage>
</organism>
<protein>
    <submittedName>
        <fullName evidence="2">ROK family protein</fullName>
    </submittedName>
</protein>
<dbReference type="AlphaFoldDB" id="A0A9X2I4L4"/>
<dbReference type="RefSeq" id="WP_241549582.1">
    <property type="nucleotide sequence ID" value="NZ_JANCNS010000001.1"/>
</dbReference>
<proteinExistence type="inferred from homology"/>
<keyword evidence="3" id="KW-1185">Reference proteome</keyword>
<name>A0A9X2I4L4_9FLAO</name>
<dbReference type="Gene3D" id="3.30.420.40">
    <property type="match status" value="2"/>
</dbReference>
<dbReference type="EMBL" id="JANCNS010000001">
    <property type="protein sequence ID" value="MCP9199277.1"/>
    <property type="molecule type" value="Genomic_DNA"/>
</dbReference>
<sequence length="294" mass="32574">MKKLVLAIDIGGTKIHIGHIHDGKILKEKIFPTNSKAAAVEILHKIRTQIESFQVDFDVIAIGVPGLVDEKKGIIYDLNNIPSWKEVHLKDFLESHFKVPVLVTNDANMFVLGEKCFGKARNYRNFVGISIGTGLGTGIFIDNKLYAGNYSAAGELGSLPYKDKTIEDYCSGKFFLQQYQLKGSEVYEMALKGDEKALRIFDEYGSHLGEAIKMVLFLLSPQAIFLGGSVSKSYKFFEKALKDSLASFPFSRVLKDLVIETSDISKVAMYGAAALVEARLDKASKFSNQTPDIQ</sequence>
<reference evidence="2" key="1">
    <citation type="submission" date="2022-07" db="EMBL/GenBank/DDBJ databases">
        <title>Gramela sediminis sp. nov., isolated from deep-sea sediment of the Indian Ocean.</title>
        <authorList>
            <person name="Shi H."/>
        </authorList>
    </citation>
    <scope>NUCLEOTIDE SEQUENCE</scope>
    <source>
        <strain evidence="2">GC03-9</strain>
    </source>
</reference>
<gene>
    <name evidence="2" type="ORF">MKO06_05125</name>
</gene>
<dbReference type="InterPro" id="IPR000600">
    <property type="entry name" value="ROK"/>
</dbReference>